<comment type="caution">
    <text evidence="1">The sequence shown here is derived from an EMBL/GenBank/DDBJ whole genome shotgun (WGS) entry which is preliminary data.</text>
</comment>
<keyword evidence="2" id="KW-1185">Reference proteome</keyword>
<dbReference type="EMBL" id="CAJVCH010559201">
    <property type="protein sequence ID" value="CAG7831178.1"/>
    <property type="molecule type" value="Genomic_DNA"/>
</dbReference>
<reference evidence="1" key="1">
    <citation type="submission" date="2021-06" db="EMBL/GenBank/DDBJ databases">
        <authorList>
            <person name="Hodson N. C."/>
            <person name="Mongue J. A."/>
            <person name="Jaron S. K."/>
        </authorList>
    </citation>
    <scope>NUCLEOTIDE SEQUENCE</scope>
</reference>
<name>A0A8J2PI52_9HEXA</name>
<gene>
    <name evidence="1" type="ORF">AFUS01_LOCUS40934</name>
</gene>
<dbReference type="Proteomes" id="UP000708208">
    <property type="component" value="Unassembled WGS sequence"/>
</dbReference>
<evidence type="ECO:0000313" key="1">
    <source>
        <dbReference type="EMBL" id="CAG7831178.1"/>
    </source>
</evidence>
<accession>A0A8J2PI52</accession>
<organism evidence="1 2">
    <name type="scientific">Allacma fusca</name>
    <dbReference type="NCBI Taxonomy" id="39272"/>
    <lineage>
        <taxon>Eukaryota</taxon>
        <taxon>Metazoa</taxon>
        <taxon>Ecdysozoa</taxon>
        <taxon>Arthropoda</taxon>
        <taxon>Hexapoda</taxon>
        <taxon>Collembola</taxon>
        <taxon>Symphypleona</taxon>
        <taxon>Sminthuridae</taxon>
        <taxon>Allacma</taxon>
    </lineage>
</organism>
<sequence>MDVWKIKSCQNKYWGIVPGILGDQDLLLDKNYGYFRVLILQNYIYVEFIGQLSGNRKSKPESPWQVSPRGEYAQISGEAQGLLIKWTVLTESDNVTGWSRNKRAMSFLKEDPQRLMLSATRQGYSSSRTYLPPTIFPSYVGKGGLRTGLYHCYYHQ</sequence>
<evidence type="ECO:0000313" key="2">
    <source>
        <dbReference type="Proteomes" id="UP000708208"/>
    </source>
</evidence>
<dbReference type="AlphaFoldDB" id="A0A8J2PI52"/>
<protein>
    <submittedName>
        <fullName evidence="1">Uncharacterized protein</fullName>
    </submittedName>
</protein>
<proteinExistence type="predicted"/>